<name>A0ABX3I550_9BACI</name>
<dbReference type="InterPro" id="IPR000182">
    <property type="entry name" value="GNAT_dom"/>
</dbReference>
<feature type="domain" description="N-acetyltransferase" evidence="1">
    <location>
        <begin position="1"/>
        <end position="152"/>
    </location>
</feature>
<accession>A0ABX3I550</accession>
<dbReference type="PROSITE" id="PS51186">
    <property type="entry name" value="GNAT"/>
    <property type="match status" value="1"/>
</dbReference>
<dbReference type="CDD" id="cd04301">
    <property type="entry name" value="NAT_SF"/>
    <property type="match status" value="1"/>
</dbReference>
<dbReference type="EMBL" id="MRBL01000013">
    <property type="protein sequence ID" value="OMI27143.1"/>
    <property type="molecule type" value="Genomic_DNA"/>
</dbReference>
<organism evidence="2 3">
    <name type="scientific">Bacillus haynesii</name>
    <dbReference type="NCBI Taxonomy" id="1925021"/>
    <lineage>
        <taxon>Bacteria</taxon>
        <taxon>Bacillati</taxon>
        <taxon>Bacillota</taxon>
        <taxon>Bacilli</taxon>
        <taxon>Bacillales</taxon>
        <taxon>Bacillaceae</taxon>
        <taxon>Bacillus</taxon>
    </lineage>
</organism>
<reference evidence="2 3" key="1">
    <citation type="submission" date="2016-12" db="EMBL/GenBank/DDBJ databases">
        <title>Bacillus phylogenomics.</title>
        <authorList>
            <person name="Dunlap C."/>
        </authorList>
    </citation>
    <scope>NUCLEOTIDE SEQUENCE [LARGE SCALE GENOMIC DNA]</scope>
    <source>
        <strain evidence="2 3">NRRL B-41327</strain>
    </source>
</reference>
<sequence>MSIWTETITKDFKELYKIENLYKTSFPENERIPLWFLLWRSRKKFVDYIAFYDNDVFIGFTYLISDKNLTFVLYLAISSEFRSKGYGTFILSEIKQKYADNRIILNIEAIDEVADNNEQRIKRKHFYLKNGFQNASFKIIEYGQIYEVLIFGSNVTIEEYILLLKQFTGVLFSLLYRPKFITGSC</sequence>
<dbReference type="Pfam" id="PF13508">
    <property type="entry name" value="Acetyltransf_7"/>
    <property type="match status" value="1"/>
</dbReference>
<evidence type="ECO:0000313" key="2">
    <source>
        <dbReference type="EMBL" id="OMI27143.1"/>
    </source>
</evidence>
<evidence type="ECO:0000259" key="1">
    <source>
        <dbReference type="PROSITE" id="PS51186"/>
    </source>
</evidence>
<gene>
    <name evidence="2" type="ORF">BTA31_11535</name>
</gene>
<proteinExistence type="predicted"/>
<dbReference type="InterPro" id="IPR016181">
    <property type="entry name" value="Acyl_CoA_acyltransferase"/>
</dbReference>
<keyword evidence="3" id="KW-1185">Reference proteome</keyword>
<dbReference type="RefSeq" id="WP_076791674.1">
    <property type="nucleotide sequence ID" value="NZ_JAKYKF010000009.1"/>
</dbReference>
<protein>
    <recommendedName>
        <fullName evidence="1">N-acetyltransferase domain-containing protein</fullName>
    </recommendedName>
</protein>
<comment type="caution">
    <text evidence="2">The sequence shown here is derived from an EMBL/GenBank/DDBJ whole genome shotgun (WGS) entry which is preliminary data.</text>
</comment>
<evidence type="ECO:0000313" key="3">
    <source>
        <dbReference type="Proteomes" id="UP000187046"/>
    </source>
</evidence>
<dbReference type="Proteomes" id="UP000187046">
    <property type="component" value="Unassembled WGS sequence"/>
</dbReference>
<dbReference type="SUPFAM" id="SSF55729">
    <property type="entry name" value="Acyl-CoA N-acyltransferases (Nat)"/>
    <property type="match status" value="1"/>
</dbReference>
<dbReference type="Gene3D" id="3.40.630.30">
    <property type="match status" value="1"/>
</dbReference>